<evidence type="ECO:0000256" key="2">
    <source>
        <dbReference type="SAM" id="SignalP"/>
    </source>
</evidence>
<dbReference type="PANTHER" id="PTHR35532:SF5">
    <property type="entry name" value="CARBOHYDRATE-BINDING DOMAIN-CONTAINING PROTEIN"/>
    <property type="match status" value="1"/>
</dbReference>
<organism evidence="4 5">
    <name type="scientific">Geothrix limicola</name>
    <dbReference type="NCBI Taxonomy" id="2927978"/>
    <lineage>
        <taxon>Bacteria</taxon>
        <taxon>Pseudomonadati</taxon>
        <taxon>Acidobacteriota</taxon>
        <taxon>Holophagae</taxon>
        <taxon>Holophagales</taxon>
        <taxon>Holophagaceae</taxon>
        <taxon>Geothrix</taxon>
    </lineage>
</organism>
<evidence type="ECO:0000259" key="3">
    <source>
        <dbReference type="SMART" id="SM00460"/>
    </source>
</evidence>
<feature type="region of interest" description="Disordered" evidence="1">
    <location>
        <begin position="378"/>
        <end position="398"/>
    </location>
</feature>
<feature type="chain" id="PRO_5045082465" evidence="2">
    <location>
        <begin position="23"/>
        <end position="871"/>
    </location>
</feature>
<dbReference type="Pfam" id="PF01841">
    <property type="entry name" value="Transglut_core"/>
    <property type="match status" value="1"/>
</dbReference>
<accession>A0ABQ5QHJ8</accession>
<sequence length="871" mass="96226">MTCFAASLCLLPVILAAAPPKAETPIQALFAHQKTLAKGRDRALFGVFQQKLTTEEREALRFLYAGMPLSDLADFDGAFFLEAVRAALEARRAAPWGRSIPEDVFRHFVLPPRVNNENLDAFRARYHRDLARRVKGLTMRQAALEINHWCHERATYQGTDSRTSGPLATIQSAFGRCGEESTFTVAALRAACIPARQVYTPRWAHSDDNHAWVEVWIDGTWHFLGACEPEPDLDMGWFRESVRRAMLVHTRAYGPYGGSEPVVRRTERYAELNLTAHYAPVKAVRVQVLDREGNPAAGATVEFQLYNYGEFFPLASRITDSEGRTSLETGLGDLLLWARQGEAFGFQKVTVESPGEVKLVLDGDPAKEQVMDLDQVPPVERPALPDPPAAREENARRLKEEDALRGRYTATFMDRERASTLAKELGLDGERLWKLIPKSAGNWMALTAFLQGTTPATRPWALPLLESLSDKDLRDTPAAVLADHLKHGLALAQRLPRETFVSQVLCPRIDNELLSAYRGYLQTHLPKGVIAAARRDPETLATWIQARIRIDAEANHSRVPLSPRGVFELRVADAHSRDIFFVACCRALDLPARLDPALRTPQFLWNGVWKTAAFGPQVPATAQPTGTLQLHAEGQSDLKYATHFTLARFEGGRYKTLDFDDEKPLSQLSKGLQLPEGHYLAVTGNRVAGGTVLARLSFFNLQSGETKPMPLSLRQSEARLPSLGRLELCPTLNLQGKNESVLSLAEGKGAVFLWVAPGQEPTRHVMGDLRGLKEAFEKTGCRLIFLLPEGTDAKALGPDFDQLPAQAAFTQDAHTALLARVSEATGRGLGSRLPVIAVVDAGGNVVHLSEGYQIGAGEQTLKILQRLQEKP</sequence>
<dbReference type="Proteomes" id="UP001165069">
    <property type="component" value="Unassembled WGS sequence"/>
</dbReference>
<feature type="domain" description="Transglutaminase-like" evidence="3">
    <location>
        <begin position="169"/>
        <end position="228"/>
    </location>
</feature>
<evidence type="ECO:0000313" key="4">
    <source>
        <dbReference type="EMBL" id="GLH73828.1"/>
    </source>
</evidence>
<dbReference type="PANTHER" id="PTHR35532">
    <property type="entry name" value="SIMILAR TO POLYHYDROXYALKANOATE DEPOLYMERASE"/>
    <property type="match status" value="1"/>
</dbReference>
<reference evidence="4 5" key="1">
    <citation type="journal article" date="2023" name="Antonie Van Leeuwenhoek">
        <title>Mesoterricola silvestris gen. nov., sp. nov., Mesoterricola sediminis sp. nov., Geothrix oryzae sp. nov., Geothrix edaphica sp. nov., Geothrix rubra sp. nov., and Geothrix limicola sp. nov., six novel members of Acidobacteriota isolated from soils.</title>
        <authorList>
            <person name="Itoh H."/>
            <person name="Sugisawa Y."/>
            <person name="Mise K."/>
            <person name="Xu Z."/>
            <person name="Kuniyasu M."/>
            <person name="Ushijima N."/>
            <person name="Kawano K."/>
            <person name="Kobayashi E."/>
            <person name="Shiratori Y."/>
            <person name="Masuda Y."/>
            <person name="Senoo K."/>
        </authorList>
    </citation>
    <scope>NUCLEOTIDE SEQUENCE [LARGE SCALE GENOMIC DNA]</scope>
    <source>
        <strain evidence="4 5">Red804</strain>
    </source>
</reference>
<keyword evidence="2" id="KW-0732">Signal</keyword>
<dbReference type="Gene3D" id="2.60.40.1120">
    <property type="entry name" value="Carboxypeptidase-like, regulatory domain"/>
    <property type="match status" value="1"/>
</dbReference>
<evidence type="ECO:0000313" key="5">
    <source>
        <dbReference type="Proteomes" id="UP001165069"/>
    </source>
</evidence>
<feature type="compositionally biased region" description="Basic and acidic residues" evidence="1">
    <location>
        <begin position="389"/>
        <end position="398"/>
    </location>
</feature>
<gene>
    <name evidence="4" type="ORF">GETHLI_23300</name>
</gene>
<keyword evidence="5" id="KW-1185">Reference proteome</keyword>
<dbReference type="RefSeq" id="WP_285575441.1">
    <property type="nucleotide sequence ID" value="NZ_BSDE01000004.1"/>
</dbReference>
<dbReference type="SUPFAM" id="SSF54001">
    <property type="entry name" value="Cysteine proteinases"/>
    <property type="match status" value="1"/>
</dbReference>
<protein>
    <submittedName>
        <fullName evidence="4">Transglutaminase</fullName>
    </submittedName>
</protein>
<dbReference type="SMART" id="SM00460">
    <property type="entry name" value="TGc"/>
    <property type="match status" value="1"/>
</dbReference>
<name>A0ABQ5QHJ8_9BACT</name>
<proteinExistence type="predicted"/>
<dbReference type="EMBL" id="BSDE01000004">
    <property type="protein sequence ID" value="GLH73828.1"/>
    <property type="molecule type" value="Genomic_DNA"/>
</dbReference>
<dbReference type="InterPro" id="IPR038765">
    <property type="entry name" value="Papain-like_cys_pep_sf"/>
</dbReference>
<evidence type="ECO:0000256" key="1">
    <source>
        <dbReference type="SAM" id="MobiDB-lite"/>
    </source>
</evidence>
<dbReference type="Gene3D" id="3.10.620.30">
    <property type="match status" value="1"/>
</dbReference>
<dbReference type="InterPro" id="IPR002931">
    <property type="entry name" value="Transglutaminase-like"/>
</dbReference>
<comment type="caution">
    <text evidence="4">The sequence shown here is derived from an EMBL/GenBank/DDBJ whole genome shotgun (WGS) entry which is preliminary data.</text>
</comment>
<feature type="signal peptide" evidence="2">
    <location>
        <begin position="1"/>
        <end position="22"/>
    </location>
</feature>